<reference evidence="2 3" key="1">
    <citation type="journal article" date="2015" name="Genome Biol. Evol.">
        <title>Comparative Genomics of a Bacterivorous Green Alga Reveals Evolutionary Causalities and Consequences of Phago-Mixotrophic Mode of Nutrition.</title>
        <authorList>
            <person name="Burns J.A."/>
            <person name="Paasch A."/>
            <person name="Narechania A."/>
            <person name="Kim E."/>
        </authorList>
    </citation>
    <scope>NUCLEOTIDE SEQUENCE [LARGE SCALE GENOMIC DNA]</scope>
    <source>
        <strain evidence="2 3">PLY_AMNH</strain>
    </source>
</reference>
<sequence length="214" mass="22355">MAEEAREESLGMLEEASLRFHEAYGAGIFADYSGVNHHRRKDADLLEAPAKQAATVAAAAKKAPAQKAAAPSAASARKVAAQKAAAATAAAKKTSEKASGKRVGAAKKELAAKAKAGRDDKEAKDLAEKEKQESLAKDAAASKETRRHSPAAARVTGTRSGRTRGALNPFSRLQEQGMPPPVTAAGTGWDQGAMEEDLDLSTLEPLRLWGAGRT</sequence>
<feature type="compositionally biased region" description="Low complexity" evidence="1">
    <location>
        <begin position="151"/>
        <end position="166"/>
    </location>
</feature>
<protein>
    <submittedName>
        <fullName evidence="2">Uncharacterized protein</fullName>
    </submittedName>
</protein>
<feature type="compositionally biased region" description="Basic and acidic residues" evidence="1">
    <location>
        <begin position="106"/>
        <end position="144"/>
    </location>
</feature>
<accession>A0AAE0C6C1</accession>
<name>A0AAE0C6C1_9CHLO</name>
<evidence type="ECO:0000256" key="1">
    <source>
        <dbReference type="SAM" id="MobiDB-lite"/>
    </source>
</evidence>
<evidence type="ECO:0000313" key="3">
    <source>
        <dbReference type="Proteomes" id="UP001190700"/>
    </source>
</evidence>
<proteinExistence type="predicted"/>
<feature type="compositionally biased region" description="Low complexity" evidence="1">
    <location>
        <begin position="64"/>
        <end position="92"/>
    </location>
</feature>
<organism evidence="2 3">
    <name type="scientific">Cymbomonas tetramitiformis</name>
    <dbReference type="NCBI Taxonomy" id="36881"/>
    <lineage>
        <taxon>Eukaryota</taxon>
        <taxon>Viridiplantae</taxon>
        <taxon>Chlorophyta</taxon>
        <taxon>Pyramimonadophyceae</taxon>
        <taxon>Pyramimonadales</taxon>
        <taxon>Pyramimonadaceae</taxon>
        <taxon>Cymbomonas</taxon>
    </lineage>
</organism>
<comment type="caution">
    <text evidence="2">The sequence shown here is derived from an EMBL/GenBank/DDBJ whole genome shotgun (WGS) entry which is preliminary data.</text>
</comment>
<feature type="region of interest" description="Disordered" evidence="1">
    <location>
        <begin position="64"/>
        <end position="189"/>
    </location>
</feature>
<dbReference type="Proteomes" id="UP001190700">
    <property type="component" value="Unassembled WGS sequence"/>
</dbReference>
<evidence type="ECO:0000313" key="2">
    <source>
        <dbReference type="EMBL" id="KAK3248360.1"/>
    </source>
</evidence>
<dbReference type="EMBL" id="LGRX02028176">
    <property type="protein sequence ID" value="KAK3248360.1"/>
    <property type="molecule type" value="Genomic_DNA"/>
</dbReference>
<gene>
    <name evidence="2" type="ORF">CYMTET_42171</name>
</gene>
<dbReference type="AlphaFoldDB" id="A0AAE0C6C1"/>
<keyword evidence="3" id="KW-1185">Reference proteome</keyword>